<name>M0IP94_9EURY</name>
<reference evidence="1 2" key="1">
    <citation type="journal article" date="2014" name="PLoS Genet.">
        <title>Phylogenetically driven sequencing of extremely halophilic archaea reveals strategies for static and dynamic osmo-response.</title>
        <authorList>
            <person name="Becker E.A."/>
            <person name="Seitzer P.M."/>
            <person name="Tritt A."/>
            <person name="Larsen D."/>
            <person name="Krusor M."/>
            <person name="Yao A.I."/>
            <person name="Wu D."/>
            <person name="Madern D."/>
            <person name="Eisen J.A."/>
            <person name="Darling A.E."/>
            <person name="Facciotti M.T."/>
        </authorList>
    </citation>
    <scope>NUCLEOTIDE SEQUENCE [LARGE SCALE GENOMIC DNA]</scope>
    <source>
        <strain evidence="1 2">ATCC BAA-897</strain>
    </source>
</reference>
<proteinExistence type="predicted"/>
<sequence>MEATDIDELKRLYDMLKSMDFESMEPNQKMSVERFNSSYIRESDRVAFADLMIVAEALCSGKSNLSKNMLAQRVAIILGDDFEERQNIFDGFSNLYDERSGVWGVAHGGGKTTLGEDSLETARRYVERLLLFFLENRDDYDGHGAILRELADEIEKNHLEVSFPE</sequence>
<gene>
    <name evidence="1" type="ORF">C441_02164</name>
</gene>
<protein>
    <submittedName>
        <fullName evidence="1">Uncharacterized protein</fullName>
    </submittedName>
</protein>
<evidence type="ECO:0000313" key="2">
    <source>
        <dbReference type="Proteomes" id="UP000011508"/>
    </source>
</evidence>
<comment type="caution">
    <text evidence="1">The sequence shown here is derived from an EMBL/GenBank/DDBJ whole genome shotgun (WGS) entry which is preliminary data.</text>
</comment>
<dbReference type="Proteomes" id="UP000011508">
    <property type="component" value="Unassembled WGS sequence"/>
</dbReference>
<dbReference type="AlphaFoldDB" id="M0IP94"/>
<evidence type="ECO:0000313" key="1">
    <source>
        <dbReference type="EMBL" id="ELZ98641.1"/>
    </source>
</evidence>
<dbReference type="EMBL" id="AOLM01000003">
    <property type="protein sequence ID" value="ELZ98641.1"/>
    <property type="molecule type" value="Genomic_DNA"/>
</dbReference>
<accession>M0IP94</accession>
<organism evidence="1 2">
    <name type="scientific">Haloferax sulfurifontis ATCC BAA-897</name>
    <dbReference type="NCBI Taxonomy" id="662480"/>
    <lineage>
        <taxon>Archaea</taxon>
        <taxon>Methanobacteriati</taxon>
        <taxon>Methanobacteriota</taxon>
        <taxon>Stenosarchaea group</taxon>
        <taxon>Halobacteria</taxon>
        <taxon>Halobacteriales</taxon>
        <taxon>Haloferacaceae</taxon>
        <taxon>Haloferax</taxon>
    </lineage>
</organism>
<keyword evidence="2" id="KW-1185">Reference proteome</keyword>